<evidence type="ECO:0000259" key="5">
    <source>
        <dbReference type="Pfam" id="PF23727"/>
    </source>
</evidence>
<evidence type="ECO:0000256" key="3">
    <source>
        <dbReference type="ARBA" id="ARBA00022989"/>
    </source>
</evidence>
<evidence type="ECO:0000313" key="6">
    <source>
        <dbReference type="EMBL" id="KAF6215197.1"/>
    </source>
</evidence>
<dbReference type="InterPro" id="IPR055409">
    <property type="entry name" value="Beta-prop_FAM234A_B"/>
</dbReference>
<dbReference type="EMBL" id="WIXP02000002">
    <property type="protein sequence ID" value="KAF6215197.1"/>
    <property type="molecule type" value="Genomic_DNA"/>
</dbReference>
<proteinExistence type="predicted"/>
<comment type="subcellular location">
    <subcellularLocation>
        <location evidence="1">Membrane</location>
        <topology evidence="1">Single-pass membrane protein</topology>
    </subcellularLocation>
</comment>
<keyword evidence="3" id="KW-1133">Transmembrane helix</keyword>
<dbReference type="Pfam" id="PF23727">
    <property type="entry name" value="Beta-prop_FAM234A_B"/>
    <property type="match status" value="1"/>
</dbReference>
<evidence type="ECO:0000256" key="2">
    <source>
        <dbReference type="ARBA" id="ARBA00022692"/>
    </source>
</evidence>
<gene>
    <name evidence="6" type="ORF">GE061_009949</name>
</gene>
<dbReference type="PANTHER" id="PTHR21419:SF29">
    <property type="entry name" value="LD24894P"/>
    <property type="match status" value="1"/>
</dbReference>
<accession>A0A6A4JTQ5</accession>
<sequence>MHSYRLSANPLSFTAWACGDRKEFHAQIAFTLKTLPYQSVTERLFGASQEVTADSNRPWGIIKDFKPKQKPRKDKPESISWDKTLTALELKGRMHVVGGNLITILHNARWGVPLEHFSPGGGVIALLGRNGDEVYWVALSNMPRYIDCSILDLVVNNAKACLIIGEKGYMAALNSVAGLIIWKIHVTAKDLPPPEDVDMPISIPDVDGDGHLELVTLSRYGKGKHRVAIISGRTGEVIKQPLLDPDCDNVFNLTYDYNTATVFYDCSPAYPFPAPTMKKLKLKDYLKIKEPTANEMSRVMIPDDEKMRFLEVNNSAGEHKVMYSNKGRCPDDCFVSINVTDCQNKTIWSYHMDKTYVMNPIPLHFKHSITGFLLKLWQWHTPPEGKKIGSVRLELIKERIVLITFNKSESMHVVNASLVDIVQLCDENECQPHLSFQTQSALIADLNGDGTQDLISYSVTYKTNNEDPLRVSNEASIRNWVLESKVRVIQLEAELHKLYEAVSKN</sequence>
<keyword evidence="4" id="KW-0472">Membrane</keyword>
<dbReference type="Proteomes" id="UP000466442">
    <property type="component" value="Unassembled WGS sequence"/>
</dbReference>
<evidence type="ECO:0000256" key="1">
    <source>
        <dbReference type="ARBA" id="ARBA00004167"/>
    </source>
</evidence>
<comment type="caution">
    <text evidence="6">The sequence shown here is derived from an EMBL/GenBank/DDBJ whole genome shotgun (WGS) entry which is preliminary data.</text>
</comment>
<keyword evidence="2" id="KW-0812">Transmembrane</keyword>
<dbReference type="InterPro" id="IPR045232">
    <property type="entry name" value="FAM234"/>
</dbReference>
<organism evidence="6 7">
    <name type="scientific">Apolygus lucorum</name>
    <name type="common">Small green plant bug</name>
    <name type="synonym">Lygocoris lucorum</name>
    <dbReference type="NCBI Taxonomy" id="248454"/>
    <lineage>
        <taxon>Eukaryota</taxon>
        <taxon>Metazoa</taxon>
        <taxon>Ecdysozoa</taxon>
        <taxon>Arthropoda</taxon>
        <taxon>Hexapoda</taxon>
        <taxon>Insecta</taxon>
        <taxon>Pterygota</taxon>
        <taxon>Neoptera</taxon>
        <taxon>Paraneoptera</taxon>
        <taxon>Hemiptera</taxon>
        <taxon>Heteroptera</taxon>
        <taxon>Panheteroptera</taxon>
        <taxon>Cimicomorpha</taxon>
        <taxon>Miridae</taxon>
        <taxon>Mirini</taxon>
        <taxon>Apolygus</taxon>
    </lineage>
</organism>
<feature type="domain" description="FAM234A/B beta-propeller" evidence="5">
    <location>
        <begin position="119"/>
        <end position="240"/>
    </location>
</feature>
<keyword evidence="7" id="KW-1185">Reference proteome</keyword>
<name>A0A6A4JTQ5_APOLU</name>
<dbReference type="AlphaFoldDB" id="A0A6A4JTQ5"/>
<protein>
    <recommendedName>
        <fullName evidence="5">FAM234A/B beta-propeller domain-containing protein</fullName>
    </recommendedName>
</protein>
<dbReference type="InterPro" id="IPR028994">
    <property type="entry name" value="Integrin_alpha_N"/>
</dbReference>
<evidence type="ECO:0000256" key="4">
    <source>
        <dbReference type="ARBA" id="ARBA00023136"/>
    </source>
</evidence>
<dbReference type="SUPFAM" id="SSF69318">
    <property type="entry name" value="Integrin alpha N-terminal domain"/>
    <property type="match status" value="1"/>
</dbReference>
<dbReference type="OrthoDB" id="6364780at2759"/>
<reference evidence="6" key="1">
    <citation type="journal article" date="2021" name="Mol. Ecol. Resour.">
        <title>Apolygus lucorum genome provides insights into omnivorousness and mesophyll feeding.</title>
        <authorList>
            <person name="Liu Y."/>
            <person name="Liu H."/>
            <person name="Wang H."/>
            <person name="Huang T."/>
            <person name="Liu B."/>
            <person name="Yang B."/>
            <person name="Yin L."/>
            <person name="Li B."/>
            <person name="Zhang Y."/>
            <person name="Zhang S."/>
            <person name="Jiang F."/>
            <person name="Zhang X."/>
            <person name="Ren Y."/>
            <person name="Wang B."/>
            <person name="Wang S."/>
            <person name="Lu Y."/>
            <person name="Wu K."/>
            <person name="Fan W."/>
            <person name="Wang G."/>
        </authorList>
    </citation>
    <scope>NUCLEOTIDE SEQUENCE</scope>
    <source>
        <strain evidence="6">12Hb</strain>
    </source>
</reference>
<evidence type="ECO:0000313" key="7">
    <source>
        <dbReference type="Proteomes" id="UP000466442"/>
    </source>
</evidence>
<dbReference type="PANTHER" id="PTHR21419">
    <property type="match status" value="1"/>
</dbReference>
<dbReference type="GO" id="GO:0016020">
    <property type="term" value="C:membrane"/>
    <property type="evidence" value="ECO:0007669"/>
    <property type="project" value="UniProtKB-SubCell"/>
</dbReference>